<feature type="transmembrane region" description="Helical" evidence="1">
    <location>
        <begin position="79"/>
        <end position="100"/>
    </location>
</feature>
<reference evidence="3" key="1">
    <citation type="journal article" date="2019" name="Int. J. Syst. Evol. Microbiol.">
        <title>The Global Catalogue of Microorganisms (GCM) 10K type strain sequencing project: providing services to taxonomists for standard genome sequencing and annotation.</title>
        <authorList>
            <consortium name="The Broad Institute Genomics Platform"/>
            <consortium name="The Broad Institute Genome Sequencing Center for Infectious Disease"/>
            <person name="Wu L."/>
            <person name="Ma J."/>
        </authorList>
    </citation>
    <scope>NUCLEOTIDE SEQUENCE [LARGE SCALE GENOMIC DNA]</scope>
    <source>
        <strain evidence="3">NBRC 112416</strain>
    </source>
</reference>
<evidence type="ECO:0000256" key="1">
    <source>
        <dbReference type="SAM" id="Phobius"/>
    </source>
</evidence>
<accession>A0ABQ5W597</accession>
<dbReference type="RefSeq" id="WP_284340382.1">
    <property type="nucleotide sequence ID" value="NZ_BSNS01000011.1"/>
</dbReference>
<proteinExistence type="predicted"/>
<dbReference type="Pfam" id="PF07386">
    <property type="entry name" value="DUF1499"/>
    <property type="match status" value="1"/>
</dbReference>
<keyword evidence="1" id="KW-1133">Transmembrane helix</keyword>
<keyword evidence="1" id="KW-0812">Transmembrane</keyword>
<evidence type="ECO:0000313" key="2">
    <source>
        <dbReference type="EMBL" id="GLQ54938.1"/>
    </source>
</evidence>
<sequence length="278" mass="30223">MRILIRTSKWAIWARRLASFSLPLLVIPVLLHRQRLIESATFHTMLAVALVVVVATVLTALIALVRLWFTGDKGWDRGFVALAVGLACLAPFGWAATMAARYPQATDIATADRQRLPLLLDEATATMSPPVRPSPFTLEAVFPNVKTRTYPLNAQQVYDVALQLVEERGWQVLARNGPITPDGEGRINARVTTLLGWLDDVVIAVAGGEEGASIDMRSVSLAASHDLGANGQRIEEYLAAFDTEVTELLRDNPNLTEPIIEAPATGAPIDVPLPPPRP</sequence>
<dbReference type="EMBL" id="BSNS01000011">
    <property type="protein sequence ID" value="GLQ54938.1"/>
    <property type="molecule type" value="Genomic_DNA"/>
</dbReference>
<name>A0ABQ5W597_9HYPH</name>
<keyword evidence="3" id="KW-1185">Reference proteome</keyword>
<feature type="transmembrane region" description="Helical" evidence="1">
    <location>
        <begin position="43"/>
        <end position="67"/>
    </location>
</feature>
<dbReference type="InterPro" id="IPR010865">
    <property type="entry name" value="DUF1499"/>
</dbReference>
<protein>
    <submittedName>
        <fullName evidence="2">Membrane protein</fullName>
    </submittedName>
</protein>
<comment type="caution">
    <text evidence="2">The sequence shown here is derived from an EMBL/GenBank/DDBJ whole genome shotgun (WGS) entry which is preliminary data.</text>
</comment>
<dbReference type="Proteomes" id="UP001156691">
    <property type="component" value="Unassembled WGS sequence"/>
</dbReference>
<gene>
    <name evidence="2" type="ORF">GCM10010862_21970</name>
</gene>
<evidence type="ECO:0000313" key="3">
    <source>
        <dbReference type="Proteomes" id="UP001156691"/>
    </source>
</evidence>
<organism evidence="2 3">
    <name type="scientific">Devosia nitrariae</name>
    <dbReference type="NCBI Taxonomy" id="2071872"/>
    <lineage>
        <taxon>Bacteria</taxon>
        <taxon>Pseudomonadati</taxon>
        <taxon>Pseudomonadota</taxon>
        <taxon>Alphaproteobacteria</taxon>
        <taxon>Hyphomicrobiales</taxon>
        <taxon>Devosiaceae</taxon>
        <taxon>Devosia</taxon>
    </lineage>
</organism>
<keyword evidence="1" id="KW-0472">Membrane</keyword>